<dbReference type="EMBL" id="JBGMEL010000025">
    <property type="protein sequence ID" value="MFA0792427.1"/>
    <property type="molecule type" value="Genomic_DNA"/>
</dbReference>
<dbReference type="PROSITE" id="PS51635">
    <property type="entry name" value="PNPLA"/>
    <property type="match status" value="1"/>
</dbReference>
<keyword evidence="5" id="KW-1185">Reference proteome</keyword>
<feature type="short sequence motif" description="DGA/G" evidence="2">
    <location>
        <begin position="196"/>
        <end position="198"/>
    </location>
</feature>
<feature type="active site" description="Proton acceptor" evidence="2">
    <location>
        <position position="196"/>
    </location>
</feature>
<evidence type="ECO:0000259" key="3">
    <source>
        <dbReference type="PROSITE" id="PS51635"/>
    </source>
</evidence>
<evidence type="ECO:0000313" key="4">
    <source>
        <dbReference type="EMBL" id="MFA0792427.1"/>
    </source>
</evidence>
<evidence type="ECO:0000313" key="5">
    <source>
        <dbReference type="Proteomes" id="UP001569414"/>
    </source>
</evidence>
<comment type="caution">
    <text evidence="2">Lacks conserved residue(s) required for the propagation of feature annotation.</text>
</comment>
<keyword evidence="2" id="KW-0378">Hydrolase</keyword>
<dbReference type="InterPro" id="IPR002641">
    <property type="entry name" value="PNPLA_dom"/>
</dbReference>
<dbReference type="Proteomes" id="UP001569414">
    <property type="component" value="Unassembled WGS sequence"/>
</dbReference>
<keyword evidence="2" id="KW-0442">Lipid degradation</keyword>
<dbReference type="SUPFAM" id="SSF52151">
    <property type="entry name" value="FabD/lysophospholipase-like"/>
    <property type="match status" value="1"/>
</dbReference>
<dbReference type="InterPro" id="IPR016035">
    <property type="entry name" value="Acyl_Trfase/lysoPLipase"/>
</dbReference>
<name>A0ABV4NSQ7_9GAMM</name>
<sequence length="286" mass="31780">MFDQVVFAGGGVRCTWQIGFWESIANRVRLRPKVVSAVSAGALVSSLILMGRSLDAVEHFAEAFEENGRNIHWGNLFNKDPLFPHHQIYRDGMCRLFEGGFERLCATTELRIAVSHSPSWLNGPLALIVGAGIDYSDTYLTRSLHPNTARRLGYRQLFHSVRDCADHEALQRLILSSSCTPPLTPRQQHGGLEVLDGGIVDSVPVGGLDPDPGRVLILLTRNYPQYPSCFTSQKDEQLWIYVQPSRPLPISVWDFANPQGLWQAFDAGYADGEAFLAVRFPEGSAK</sequence>
<feature type="domain" description="PNPLA" evidence="3">
    <location>
        <begin position="5"/>
        <end position="209"/>
    </location>
</feature>
<gene>
    <name evidence="4" type="ORF">ACCI51_17960</name>
</gene>
<dbReference type="RefSeq" id="WP_299587326.1">
    <property type="nucleotide sequence ID" value="NZ_JBGMEL010000025.1"/>
</dbReference>
<evidence type="ECO:0000256" key="1">
    <source>
        <dbReference type="ARBA" id="ARBA00023098"/>
    </source>
</evidence>
<dbReference type="Pfam" id="PF01734">
    <property type="entry name" value="Patatin"/>
    <property type="match status" value="1"/>
</dbReference>
<evidence type="ECO:0000256" key="2">
    <source>
        <dbReference type="PROSITE-ProRule" id="PRU01161"/>
    </source>
</evidence>
<feature type="active site" description="Nucleophile" evidence="2">
    <location>
        <position position="39"/>
    </location>
</feature>
<protein>
    <submittedName>
        <fullName evidence="4">Patatin-like phospholipase family protein</fullName>
    </submittedName>
</protein>
<dbReference type="Gene3D" id="3.40.1090.10">
    <property type="entry name" value="Cytosolic phospholipase A2 catalytic domain"/>
    <property type="match status" value="1"/>
</dbReference>
<organism evidence="4 5">
    <name type="scientific">Microbulbifer echini</name>
    <dbReference type="NCBI Taxonomy" id="1529067"/>
    <lineage>
        <taxon>Bacteria</taxon>
        <taxon>Pseudomonadati</taxon>
        <taxon>Pseudomonadota</taxon>
        <taxon>Gammaproteobacteria</taxon>
        <taxon>Cellvibrionales</taxon>
        <taxon>Microbulbiferaceae</taxon>
        <taxon>Microbulbifer</taxon>
    </lineage>
</organism>
<reference evidence="4 5" key="1">
    <citation type="submission" date="2024-08" db="EMBL/GenBank/DDBJ databases">
        <authorList>
            <person name="Ishaq N."/>
        </authorList>
    </citation>
    <scope>NUCLEOTIDE SEQUENCE [LARGE SCALE GENOMIC DNA]</scope>
    <source>
        <strain evidence="4 5">JCM 30400</strain>
    </source>
</reference>
<accession>A0ABV4NSQ7</accession>
<keyword evidence="1 2" id="KW-0443">Lipid metabolism</keyword>
<proteinExistence type="predicted"/>
<comment type="caution">
    <text evidence="4">The sequence shown here is derived from an EMBL/GenBank/DDBJ whole genome shotgun (WGS) entry which is preliminary data.</text>
</comment>